<name>A0A9P9DH76_9PLEO</name>
<protein>
    <submittedName>
        <fullName evidence="1">Uncharacterized protein</fullName>
    </submittedName>
</protein>
<accession>A0A9P9DH76</accession>
<proteinExistence type="predicted"/>
<dbReference type="Proteomes" id="UP000700596">
    <property type="component" value="Unassembled WGS sequence"/>
</dbReference>
<evidence type="ECO:0000313" key="1">
    <source>
        <dbReference type="EMBL" id="KAH7119109.1"/>
    </source>
</evidence>
<dbReference type="AlphaFoldDB" id="A0A9P9DH76"/>
<evidence type="ECO:0000313" key="2">
    <source>
        <dbReference type="Proteomes" id="UP000700596"/>
    </source>
</evidence>
<gene>
    <name evidence="1" type="ORF">B0J11DRAFT_85568</name>
</gene>
<keyword evidence="2" id="KW-1185">Reference proteome</keyword>
<comment type="caution">
    <text evidence="1">The sequence shown here is derived from an EMBL/GenBank/DDBJ whole genome shotgun (WGS) entry which is preliminary data.</text>
</comment>
<dbReference type="EMBL" id="JAGMWT010000012">
    <property type="protein sequence ID" value="KAH7119109.1"/>
    <property type="molecule type" value="Genomic_DNA"/>
</dbReference>
<sequence length="111" mass="12864">MSSLRSTGSPGLWIILCASAEGVRQESQHRCWYFRSCRFLYTQYINMQPQHSTQLLQVRNCRPESSRVQSLHVSRVCGHYLANCFSQALCHYRTNQLLVPAFYPLNNTHLA</sequence>
<reference evidence="1" key="1">
    <citation type="journal article" date="2021" name="Nat. Commun.">
        <title>Genetic determinants of endophytism in the Arabidopsis root mycobiome.</title>
        <authorList>
            <person name="Mesny F."/>
            <person name="Miyauchi S."/>
            <person name="Thiergart T."/>
            <person name="Pickel B."/>
            <person name="Atanasova L."/>
            <person name="Karlsson M."/>
            <person name="Huettel B."/>
            <person name="Barry K.W."/>
            <person name="Haridas S."/>
            <person name="Chen C."/>
            <person name="Bauer D."/>
            <person name="Andreopoulos W."/>
            <person name="Pangilinan J."/>
            <person name="LaButti K."/>
            <person name="Riley R."/>
            <person name="Lipzen A."/>
            <person name="Clum A."/>
            <person name="Drula E."/>
            <person name="Henrissat B."/>
            <person name="Kohler A."/>
            <person name="Grigoriev I.V."/>
            <person name="Martin F.M."/>
            <person name="Hacquard S."/>
        </authorList>
    </citation>
    <scope>NUCLEOTIDE SEQUENCE</scope>
    <source>
        <strain evidence="1">MPI-CAGE-CH-0243</strain>
    </source>
</reference>
<organism evidence="1 2">
    <name type="scientific">Dendryphion nanum</name>
    <dbReference type="NCBI Taxonomy" id="256645"/>
    <lineage>
        <taxon>Eukaryota</taxon>
        <taxon>Fungi</taxon>
        <taxon>Dikarya</taxon>
        <taxon>Ascomycota</taxon>
        <taxon>Pezizomycotina</taxon>
        <taxon>Dothideomycetes</taxon>
        <taxon>Pleosporomycetidae</taxon>
        <taxon>Pleosporales</taxon>
        <taxon>Torulaceae</taxon>
        <taxon>Dendryphion</taxon>
    </lineage>
</organism>